<dbReference type="EMBL" id="JACXAE010000033">
    <property type="protein sequence ID" value="MBD2771995.1"/>
    <property type="molecule type" value="Genomic_DNA"/>
</dbReference>
<sequence length="177" mass="19867">MCIIIIPGIHEPELTQSFISGWLESASDSSKKQKPVDILVFPSSSFLPLSGLHIVQFLYQNLARESPVVFISFSAGVVGAIQAAWLWQLCGGNVKKFIAIDGWGVPLWGNFPIHRMSHDYFTHWSSVLFGGGQNFYADPPVEHLFMWRSPQTVQGWCIESSIVEQYITAAEFLHKLI</sequence>
<organism evidence="1 2">
    <name type="scientific">Iningainema tapete BLCC-T55</name>
    <dbReference type="NCBI Taxonomy" id="2748662"/>
    <lineage>
        <taxon>Bacteria</taxon>
        <taxon>Bacillati</taxon>
        <taxon>Cyanobacteriota</taxon>
        <taxon>Cyanophyceae</taxon>
        <taxon>Nostocales</taxon>
        <taxon>Scytonemataceae</taxon>
        <taxon>Iningainema tapete</taxon>
    </lineage>
</organism>
<evidence type="ECO:0000313" key="2">
    <source>
        <dbReference type="Proteomes" id="UP000629098"/>
    </source>
</evidence>
<dbReference type="Proteomes" id="UP000629098">
    <property type="component" value="Unassembled WGS sequence"/>
</dbReference>
<name>A0A8J6XBB1_9CYAN</name>
<keyword evidence="2" id="KW-1185">Reference proteome</keyword>
<proteinExistence type="predicted"/>
<comment type="caution">
    <text evidence="1">The sequence shown here is derived from an EMBL/GenBank/DDBJ whole genome shotgun (WGS) entry which is preliminary data.</text>
</comment>
<evidence type="ECO:0000313" key="1">
    <source>
        <dbReference type="EMBL" id="MBD2771995.1"/>
    </source>
</evidence>
<protein>
    <submittedName>
        <fullName evidence="1">Uncharacterized protein</fullName>
    </submittedName>
</protein>
<gene>
    <name evidence="1" type="ORF">ICL16_07800</name>
</gene>
<dbReference type="AlphaFoldDB" id="A0A8J6XBB1"/>
<reference evidence="1" key="1">
    <citation type="submission" date="2020-09" db="EMBL/GenBank/DDBJ databases">
        <title>Iningainema tapete sp. nov. (Scytonemataceae, Cyanobacteria) from greenhouses in central Florida (USA) produces two types of nodularin with biosynthetic potential for microcystin-LR and anabaenopeptins.</title>
        <authorList>
            <person name="Berthold D.E."/>
            <person name="Lefler F.W."/>
            <person name="Huang I.-S."/>
            <person name="Abdulla H."/>
            <person name="Zimba P.V."/>
            <person name="Laughinghouse H.D. IV."/>
        </authorList>
    </citation>
    <scope>NUCLEOTIDE SEQUENCE</scope>
    <source>
        <strain evidence="1">BLCCT55</strain>
    </source>
</reference>
<dbReference type="RefSeq" id="WP_190826286.1">
    <property type="nucleotide sequence ID" value="NZ_CAWPPI010000033.1"/>
</dbReference>
<accession>A0A8J6XBB1</accession>